<dbReference type="SMART" id="SM00414">
    <property type="entry name" value="H2A"/>
    <property type="match status" value="1"/>
</dbReference>
<evidence type="ECO:0000313" key="4">
    <source>
        <dbReference type="Proteomes" id="UP000887574"/>
    </source>
</evidence>
<protein>
    <recommendedName>
        <fullName evidence="2">Histone H2A</fullName>
    </recommendedName>
</protein>
<reference evidence="5" key="1">
    <citation type="submission" date="2022-11" db="UniProtKB">
        <authorList>
            <consortium name="WormBaseParasite"/>
        </authorList>
    </citation>
    <scope>IDENTIFICATION</scope>
</reference>
<dbReference type="SUPFAM" id="SSF47113">
    <property type="entry name" value="Histone-fold"/>
    <property type="match status" value="1"/>
</dbReference>
<dbReference type="GO" id="GO:0046982">
    <property type="term" value="F:protein heterodimerization activity"/>
    <property type="evidence" value="ECO:0007669"/>
    <property type="project" value="InterPro"/>
</dbReference>
<dbReference type="InterPro" id="IPR007125">
    <property type="entry name" value="H2A/H2B/H3"/>
</dbReference>
<dbReference type="PRINTS" id="PR00620">
    <property type="entry name" value="HISTONEH2A"/>
</dbReference>
<dbReference type="WBParaSite" id="jg2902">
    <property type="protein sequence ID" value="jg2902"/>
    <property type="gene ID" value="jg2902"/>
</dbReference>
<dbReference type="GO" id="GO:0030527">
    <property type="term" value="F:structural constituent of chromatin"/>
    <property type="evidence" value="ECO:0007669"/>
    <property type="project" value="InterPro"/>
</dbReference>
<keyword evidence="4" id="KW-1185">Reference proteome</keyword>
<dbReference type="GO" id="GO:0005634">
    <property type="term" value="C:nucleus"/>
    <property type="evidence" value="ECO:0007669"/>
    <property type="project" value="UniProtKB-SubCell"/>
</dbReference>
<dbReference type="GO" id="GO:0000786">
    <property type="term" value="C:nucleosome"/>
    <property type="evidence" value="ECO:0007669"/>
    <property type="project" value="UniProtKB-KW"/>
</dbReference>
<evidence type="ECO:0000256" key="1">
    <source>
        <dbReference type="ARBA" id="ARBA00022499"/>
    </source>
</evidence>
<keyword evidence="2" id="KW-0544">Nucleosome core</keyword>
<comment type="subunit">
    <text evidence="2">The nucleosome is a histone octamer containing two molecules each of H2A, H2B, H3 and H4 assembled in one H3-H4 heterotetramer and two H2A-H2B heterodimers. The octamer wraps approximately 147 bp of DNA.</text>
</comment>
<evidence type="ECO:0000313" key="5">
    <source>
        <dbReference type="WBParaSite" id="jg2902"/>
    </source>
</evidence>
<comment type="similarity">
    <text evidence="2">Belongs to the histone H2A family.</text>
</comment>
<dbReference type="InterPro" id="IPR002119">
    <property type="entry name" value="Histone_H2A"/>
</dbReference>
<dbReference type="AlphaFoldDB" id="A0A915E991"/>
<proteinExistence type="inferred from homology"/>
<keyword evidence="2" id="KW-0238">DNA-binding</keyword>
<comment type="subcellular location">
    <subcellularLocation>
        <location evidence="2">Nucleus</location>
    </subcellularLocation>
</comment>
<evidence type="ECO:0000256" key="2">
    <source>
        <dbReference type="RuleBase" id="RU003767"/>
    </source>
</evidence>
<keyword evidence="2" id="KW-0158">Chromosome</keyword>
<keyword evidence="1" id="KW-1017">Isopeptide bond</keyword>
<name>A0A915E991_9BILA</name>
<dbReference type="GO" id="GO:0003677">
    <property type="term" value="F:DNA binding"/>
    <property type="evidence" value="ECO:0007669"/>
    <property type="project" value="UniProtKB-KW"/>
</dbReference>
<dbReference type="Proteomes" id="UP000887574">
    <property type="component" value="Unplaced"/>
</dbReference>
<dbReference type="Gene3D" id="1.10.20.10">
    <property type="entry name" value="Histone, subunit A"/>
    <property type="match status" value="1"/>
</dbReference>
<feature type="domain" description="Core Histone H2A/H2B/H3" evidence="3">
    <location>
        <begin position="36"/>
        <end position="102"/>
    </location>
</feature>
<dbReference type="PANTHER" id="PTHR23430">
    <property type="entry name" value="HISTONE H2A"/>
    <property type="match status" value="1"/>
</dbReference>
<evidence type="ECO:0000259" key="3">
    <source>
        <dbReference type="Pfam" id="PF00125"/>
    </source>
</evidence>
<organism evidence="4 5">
    <name type="scientific">Ditylenchus dipsaci</name>
    <dbReference type="NCBI Taxonomy" id="166011"/>
    <lineage>
        <taxon>Eukaryota</taxon>
        <taxon>Metazoa</taxon>
        <taxon>Ecdysozoa</taxon>
        <taxon>Nematoda</taxon>
        <taxon>Chromadorea</taxon>
        <taxon>Rhabditida</taxon>
        <taxon>Tylenchina</taxon>
        <taxon>Tylenchomorpha</taxon>
        <taxon>Sphaerularioidea</taxon>
        <taxon>Anguinidae</taxon>
        <taxon>Anguininae</taxon>
        <taxon>Ditylenchus</taxon>
    </lineage>
</organism>
<sequence length="151" mass="16862">MDRSMNDLSIVDNDRIVISSDKEPKSTEFSEVSVLISFFQLEKCIVISKKSCTNSRAGAPAAIYCAAVLEYLTAELMQMAGSMCKEQKGEVITTRHLKLAIQEDEELYEFIAKLAVAQDPTSEAHIYEFLLSKENLGQSKRKMDVDLSDGQ</sequence>
<dbReference type="InterPro" id="IPR009072">
    <property type="entry name" value="Histone-fold"/>
</dbReference>
<dbReference type="Pfam" id="PF00125">
    <property type="entry name" value="Histone"/>
    <property type="match status" value="1"/>
</dbReference>
<accession>A0A915E991</accession>
<keyword evidence="2" id="KW-0539">Nucleus</keyword>